<evidence type="ECO:0000313" key="3">
    <source>
        <dbReference type="Proteomes" id="UP000042997"/>
    </source>
</evidence>
<proteinExistence type="predicted"/>
<protein>
    <submittedName>
        <fullName evidence="2">Uncharacterized protein</fullName>
    </submittedName>
</protein>
<feature type="region of interest" description="Disordered" evidence="1">
    <location>
        <begin position="56"/>
        <end position="76"/>
    </location>
</feature>
<evidence type="ECO:0000256" key="1">
    <source>
        <dbReference type="SAM" id="MobiDB-lite"/>
    </source>
</evidence>
<dbReference type="Proteomes" id="UP000042997">
    <property type="component" value="Unassembled WGS sequence"/>
</dbReference>
<organism evidence="2 3">
    <name type="scientific">Rhodococcus ruber</name>
    <dbReference type="NCBI Taxonomy" id="1830"/>
    <lineage>
        <taxon>Bacteria</taxon>
        <taxon>Bacillati</taxon>
        <taxon>Actinomycetota</taxon>
        <taxon>Actinomycetes</taxon>
        <taxon>Mycobacteriales</taxon>
        <taxon>Nocardiaceae</taxon>
        <taxon>Rhodococcus</taxon>
    </lineage>
</organism>
<reference evidence="2 3" key="1">
    <citation type="journal article" date="2014" name="Genome Announc.">
        <title>Draft Genome Sequence of Propane- and Butane-Oxidizing Actinobacterium Rhodococcus ruber IEGM 231.</title>
        <authorList>
            <person name="Ivshina I.B."/>
            <person name="Kuyukina M.S."/>
            <person name="Krivoruchko A.V."/>
            <person name="Barbe V."/>
            <person name="Fischer C."/>
        </authorList>
    </citation>
    <scope>NUCLEOTIDE SEQUENCE [LARGE SCALE GENOMIC DNA]</scope>
</reference>
<evidence type="ECO:0000313" key="2">
    <source>
        <dbReference type="EMBL" id="CDZ90109.1"/>
    </source>
</evidence>
<name>A0A098BN15_9NOCA</name>
<dbReference type="AlphaFoldDB" id="A0A098BN15"/>
<gene>
    <name evidence="2" type="ORF">RHRU231_610003</name>
</gene>
<dbReference type="EMBL" id="CCSD01000074">
    <property type="protein sequence ID" value="CDZ90109.1"/>
    <property type="molecule type" value="Genomic_DNA"/>
</dbReference>
<accession>A0A098BN15</accession>
<sequence length="76" mass="8309">MPTFGHCRVGARIPSPSAVGCRRHRYLRSPQGRMHLSDAVTSPPGASECVMRITGENRQGRAGQQSAAHPQDMKIR</sequence>